<gene>
    <name evidence="1" type="ORF">EX242_13175</name>
</gene>
<dbReference type="EMBL" id="SHDO01000010">
    <property type="protein sequence ID" value="MBX6981208.1"/>
    <property type="molecule type" value="Genomic_DNA"/>
</dbReference>
<protein>
    <submittedName>
        <fullName evidence="1">Uncharacterized protein</fullName>
    </submittedName>
</protein>
<dbReference type="AlphaFoldDB" id="A0AAP2JYT5"/>
<dbReference type="Proteomes" id="UP000824410">
    <property type="component" value="Unassembled WGS sequence"/>
</dbReference>
<comment type="caution">
    <text evidence="1">The sequence shown here is derived from an EMBL/GenBank/DDBJ whole genome shotgun (WGS) entry which is preliminary data.</text>
</comment>
<reference evidence="1" key="1">
    <citation type="submission" date="2019-02" db="EMBL/GenBank/DDBJ databases">
        <title>Genomic characterization of isolates from hospital effluents in KZN, South Africa.</title>
        <authorList>
            <person name="Ntshobeni N."/>
            <person name="Allam M."/>
            <person name="Ismail A."/>
            <person name="Amoako D."/>
            <person name="Essack S."/>
            <person name="Chenia H."/>
        </authorList>
    </citation>
    <scope>NUCLEOTIDE SEQUENCE</scope>
    <source>
        <strain evidence="1">AFE97_S1</strain>
    </source>
</reference>
<name>A0AAP2JYT5_PRORE</name>
<sequence length="64" mass="8047">MRLIFKISIKEFCLFCYRKRESKSIIGEREKITKKKWLAQGRLSQPRRWFLVLFYDFLVLRFRE</sequence>
<proteinExistence type="predicted"/>
<evidence type="ECO:0000313" key="1">
    <source>
        <dbReference type="EMBL" id="MBX6981208.1"/>
    </source>
</evidence>
<organism evidence="1 2">
    <name type="scientific">Providencia rettgeri</name>
    <dbReference type="NCBI Taxonomy" id="587"/>
    <lineage>
        <taxon>Bacteria</taxon>
        <taxon>Pseudomonadati</taxon>
        <taxon>Pseudomonadota</taxon>
        <taxon>Gammaproteobacteria</taxon>
        <taxon>Enterobacterales</taxon>
        <taxon>Morganellaceae</taxon>
        <taxon>Providencia</taxon>
    </lineage>
</organism>
<accession>A0AAP2JYT5</accession>
<evidence type="ECO:0000313" key="2">
    <source>
        <dbReference type="Proteomes" id="UP000824410"/>
    </source>
</evidence>